<proteinExistence type="predicted"/>
<dbReference type="InterPro" id="IPR050237">
    <property type="entry name" value="ATP-dep_AMP-bd_enzyme"/>
</dbReference>
<dbReference type="Gene3D" id="3.40.50.12780">
    <property type="entry name" value="N-terminal domain of ligase-like"/>
    <property type="match status" value="1"/>
</dbReference>
<dbReference type="InterPro" id="IPR020845">
    <property type="entry name" value="AMP-binding_CS"/>
</dbReference>
<keyword evidence="2" id="KW-0812">Transmembrane</keyword>
<feature type="domain" description="AMP-binding enzyme C-terminal" evidence="4">
    <location>
        <begin position="441"/>
        <end position="516"/>
    </location>
</feature>
<feature type="transmembrane region" description="Helical" evidence="2">
    <location>
        <begin position="227"/>
        <end position="249"/>
    </location>
</feature>
<dbReference type="Pfam" id="PF00501">
    <property type="entry name" value="AMP-binding"/>
    <property type="match status" value="1"/>
</dbReference>
<dbReference type="PANTHER" id="PTHR43767">
    <property type="entry name" value="LONG-CHAIN-FATTY-ACID--COA LIGASE"/>
    <property type="match status" value="1"/>
</dbReference>
<keyword evidence="2" id="KW-1133">Transmembrane helix</keyword>
<evidence type="ECO:0000259" key="3">
    <source>
        <dbReference type="Pfam" id="PF00501"/>
    </source>
</evidence>
<evidence type="ECO:0000256" key="2">
    <source>
        <dbReference type="SAM" id="Phobius"/>
    </source>
</evidence>
<dbReference type="Pfam" id="PF13193">
    <property type="entry name" value="AMP-binding_C"/>
    <property type="match status" value="1"/>
</dbReference>
<evidence type="ECO:0000259" key="4">
    <source>
        <dbReference type="Pfam" id="PF13193"/>
    </source>
</evidence>
<evidence type="ECO:0000313" key="5">
    <source>
        <dbReference type="EMBL" id="URI06991.1"/>
    </source>
</evidence>
<dbReference type="InterPro" id="IPR045851">
    <property type="entry name" value="AMP-bd_C_sf"/>
</dbReference>
<dbReference type="InterPro" id="IPR025110">
    <property type="entry name" value="AMP-bd_C"/>
</dbReference>
<evidence type="ECO:0000256" key="1">
    <source>
        <dbReference type="SAM" id="MobiDB-lite"/>
    </source>
</evidence>
<gene>
    <name evidence="5" type="ORF">MW290_13960</name>
</gene>
<feature type="transmembrane region" description="Helical" evidence="2">
    <location>
        <begin position="270"/>
        <end position="291"/>
    </location>
</feature>
<dbReference type="PROSITE" id="PS00455">
    <property type="entry name" value="AMP_BINDING"/>
    <property type="match status" value="1"/>
</dbReference>
<dbReference type="PANTHER" id="PTHR43767:SF1">
    <property type="entry name" value="NONRIBOSOMAL PEPTIDE SYNTHASE PES1 (EUROFUNG)-RELATED"/>
    <property type="match status" value="1"/>
</dbReference>
<feature type="region of interest" description="Disordered" evidence="1">
    <location>
        <begin position="363"/>
        <end position="387"/>
    </location>
</feature>
<evidence type="ECO:0000313" key="6">
    <source>
        <dbReference type="Proteomes" id="UP001056201"/>
    </source>
</evidence>
<sequence length="587" mass="61217">MTATHVHLALQAAARAHAQRIAITAIDEPEPGVPLRHWTYTELMARVNQAANLLHALGGGSAPRVALLLPPTPEAHVALWAAETAGTACPINHQLGASHIADLVNACGASILVALGPAPDLPIWPQVDAVLAACPGLRHVLAVPCAPNATLPPGVRHFVTESATYRADGLDFTLPAAPLAALFHTGGTTGAPKLAQHTHANQLHAAGGAAAMFGTRPEDVMLSGFPLFHVAGSFVYGLSTLMSGAQLVLPTRLGLRNTGFMARYGDYTEQLGITLMAAVPTVIASLLSLPLQAAQFRRVRALLTGGSPLPTELAAGFEERFEVPVRNILGMTESAGVICIEPVDGPRTPGSCGLPLPGTEVKAVRPDGTPAGPGEPGILRVRGPNVSPGYTDPARNAGTFEDGWLISGDIGHLDEAGRVYVTGRSKDVIIRGAHNIDPGMIESALLRHPDVLMAAAVGQPDAYAGELPVAFVSLKPGAQVDAQALAAFAAPYIPERPAMPKRVDVLPAIPTTAVGKVYKPALRALATQRLLEEQLTAAGLPAEAVRVEVLDTAAGLQVQFHLAAPDTEAAVRRLMQPYPLAYRCLTT</sequence>
<dbReference type="SUPFAM" id="SSF56801">
    <property type="entry name" value="Acetyl-CoA synthetase-like"/>
    <property type="match status" value="1"/>
</dbReference>
<reference evidence="5" key="1">
    <citation type="submission" date="2022-05" db="EMBL/GenBank/DDBJ databases">
        <title>An RpoN-dependent PEP-CTERM gene is involved in floc formation of an Aquincola tertiaricarbonis strain.</title>
        <authorList>
            <person name="Qiu D."/>
            <person name="Xia M."/>
        </authorList>
    </citation>
    <scope>NUCLEOTIDE SEQUENCE</scope>
    <source>
        <strain evidence="5">RN12</strain>
    </source>
</reference>
<dbReference type="InterPro" id="IPR042099">
    <property type="entry name" value="ANL_N_sf"/>
</dbReference>
<keyword evidence="2" id="KW-0472">Membrane</keyword>
<protein>
    <submittedName>
        <fullName evidence="5">AMP-binding protein</fullName>
    </submittedName>
</protein>
<dbReference type="Proteomes" id="UP001056201">
    <property type="component" value="Chromosome 1"/>
</dbReference>
<dbReference type="RefSeq" id="WP_250195256.1">
    <property type="nucleotide sequence ID" value="NZ_CP097635.1"/>
</dbReference>
<name>A0ABY4S0V3_AQUTE</name>
<feature type="domain" description="AMP-dependent synthetase/ligase" evidence="3">
    <location>
        <begin position="11"/>
        <end position="390"/>
    </location>
</feature>
<organism evidence="5 6">
    <name type="scientific">Aquincola tertiaricarbonis</name>
    <dbReference type="NCBI Taxonomy" id="391953"/>
    <lineage>
        <taxon>Bacteria</taxon>
        <taxon>Pseudomonadati</taxon>
        <taxon>Pseudomonadota</taxon>
        <taxon>Betaproteobacteria</taxon>
        <taxon>Burkholderiales</taxon>
        <taxon>Sphaerotilaceae</taxon>
        <taxon>Aquincola</taxon>
    </lineage>
</organism>
<accession>A0ABY4S0V3</accession>
<dbReference type="EMBL" id="CP097635">
    <property type="protein sequence ID" value="URI06991.1"/>
    <property type="molecule type" value="Genomic_DNA"/>
</dbReference>
<dbReference type="Gene3D" id="3.30.300.30">
    <property type="match status" value="1"/>
</dbReference>
<keyword evidence="6" id="KW-1185">Reference proteome</keyword>
<dbReference type="InterPro" id="IPR000873">
    <property type="entry name" value="AMP-dep_synth/lig_dom"/>
</dbReference>